<protein>
    <submittedName>
        <fullName evidence="2">Uncharacterized protein</fullName>
    </submittedName>
</protein>
<gene>
    <name evidence="2" type="ORF">BLNAU_14764</name>
</gene>
<feature type="region of interest" description="Disordered" evidence="1">
    <location>
        <begin position="1"/>
        <end position="33"/>
    </location>
</feature>
<evidence type="ECO:0000313" key="3">
    <source>
        <dbReference type="Proteomes" id="UP001281761"/>
    </source>
</evidence>
<organism evidence="2 3">
    <name type="scientific">Blattamonas nauphoetae</name>
    <dbReference type="NCBI Taxonomy" id="2049346"/>
    <lineage>
        <taxon>Eukaryota</taxon>
        <taxon>Metamonada</taxon>
        <taxon>Preaxostyla</taxon>
        <taxon>Oxymonadida</taxon>
        <taxon>Blattamonas</taxon>
    </lineage>
</organism>
<accession>A0ABQ9XCN3</accession>
<dbReference type="Proteomes" id="UP001281761">
    <property type="component" value="Unassembled WGS sequence"/>
</dbReference>
<reference evidence="2 3" key="1">
    <citation type="journal article" date="2022" name="bioRxiv">
        <title>Genomics of Preaxostyla Flagellates Illuminates Evolutionary Transitions and the Path Towards Mitochondrial Loss.</title>
        <authorList>
            <person name="Novak L.V.F."/>
            <person name="Treitli S.C."/>
            <person name="Pyrih J."/>
            <person name="Halakuc P."/>
            <person name="Pipaliya S.V."/>
            <person name="Vacek V."/>
            <person name="Brzon O."/>
            <person name="Soukal P."/>
            <person name="Eme L."/>
            <person name="Dacks J.B."/>
            <person name="Karnkowska A."/>
            <person name="Elias M."/>
            <person name="Hampl V."/>
        </authorList>
    </citation>
    <scope>NUCLEOTIDE SEQUENCE [LARGE SCALE GENOMIC DNA]</scope>
    <source>
        <strain evidence="2">NAU3</strain>
        <tissue evidence="2">Gut</tissue>
    </source>
</reference>
<sequence>MESEFSAFGDENKEEDDESVFPASTEDGGGDIPLNDVFFMISVEFSPETKTNNSSKTSTTTEISWNSNRLFCTTNIPPSHPSHPDGDTSSIAETVLLAEIDTIDPDDIECCEV</sequence>
<name>A0ABQ9XCN3_9EUKA</name>
<proteinExistence type="predicted"/>
<dbReference type="EMBL" id="JARBJD010000139">
    <property type="protein sequence ID" value="KAK2950272.1"/>
    <property type="molecule type" value="Genomic_DNA"/>
</dbReference>
<evidence type="ECO:0000313" key="2">
    <source>
        <dbReference type="EMBL" id="KAK2950272.1"/>
    </source>
</evidence>
<evidence type="ECO:0000256" key="1">
    <source>
        <dbReference type="SAM" id="MobiDB-lite"/>
    </source>
</evidence>
<keyword evidence="3" id="KW-1185">Reference proteome</keyword>
<comment type="caution">
    <text evidence="2">The sequence shown here is derived from an EMBL/GenBank/DDBJ whole genome shotgun (WGS) entry which is preliminary data.</text>
</comment>